<protein>
    <recommendedName>
        <fullName evidence="1">Peptidase M13 C-terminal domain-containing protein</fullName>
    </recommendedName>
</protein>
<evidence type="ECO:0000259" key="1">
    <source>
        <dbReference type="Pfam" id="PF01431"/>
    </source>
</evidence>
<dbReference type="PANTHER" id="PTHR11733">
    <property type="entry name" value="ZINC METALLOPROTEASE FAMILY M13 NEPRILYSIN-RELATED"/>
    <property type="match status" value="1"/>
</dbReference>
<dbReference type="InterPro" id="IPR024079">
    <property type="entry name" value="MetalloPept_cat_dom_sf"/>
</dbReference>
<dbReference type="VEuPathDB" id="VectorBase:HLOH_062014"/>
<proteinExistence type="predicted"/>
<dbReference type="PRINTS" id="PR00786">
    <property type="entry name" value="NEPRILYSIN"/>
</dbReference>
<dbReference type="GO" id="GO:0005886">
    <property type="term" value="C:plasma membrane"/>
    <property type="evidence" value="ECO:0007669"/>
    <property type="project" value="TreeGrafter"/>
</dbReference>
<dbReference type="Gene3D" id="1.10.1380.10">
    <property type="entry name" value="Neutral endopeptidase , domain2"/>
    <property type="match status" value="1"/>
</dbReference>
<dbReference type="SUPFAM" id="SSF55486">
    <property type="entry name" value="Metalloproteases ('zincins'), catalytic domain"/>
    <property type="match status" value="1"/>
</dbReference>
<sequence length="369" mass="41755">MAMSARFLTTVMPGESAFMAKVNRMIFCVVVPNQVLSYAMAGLFVDWFLDEKKLAAIRAMSAALWKGTEDVIKDVSWMDEDSRARGLKHIQRLGRVVGHPFNLSRHEEMREHYAFVPTLPHRFSAMFTAVHDAQAERGLALIGSTVPTVRGADPEQPMILVNAFYLPIYHWVFIMDGIMFAPFFELSASDAINYGALGHVVGHEVTHGFDPVLGTFNASGQRDDWWRPASRALFDERIQCLRALYNNMPEYRVQRFGDTALSENFADCGGMAKTLRAFRSLGPQPNASLGEHRYTAEQAFYVSTCFKWCSQRLRQKAPEVGEEYEDMVRLYSPLRMRCNVPLMNTPAFAQAFHCPPGAAMNPKERCDLF</sequence>
<dbReference type="Gene3D" id="3.40.390.10">
    <property type="entry name" value="Collagenase (Catalytic Domain)"/>
    <property type="match status" value="1"/>
</dbReference>
<accession>A0A9J6FTT6</accession>
<dbReference type="OrthoDB" id="6486147at2759"/>
<dbReference type="GO" id="GO:0004222">
    <property type="term" value="F:metalloendopeptidase activity"/>
    <property type="evidence" value="ECO:0007669"/>
    <property type="project" value="InterPro"/>
</dbReference>
<comment type="caution">
    <text evidence="2">The sequence shown here is derived from an EMBL/GenBank/DDBJ whole genome shotgun (WGS) entry which is preliminary data.</text>
</comment>
<reference evidence="2 3" key="1">
    <citation type="journal article" date="2020" name="Cell">
        <title>Large-Scale Comparative Analyses of Tick Genomes Elucidate Their Genetic Diversity and Vector Capacities.</title>
        <authorList>
            <consortium name="Tick Genome and Microbiome Consortium (TIGMIC)"/>
            <person name="Jia N."/>
            <person name="Wang J."/>
            <person name="Shi W."/>
            <person name="Du L."/>
            <person name="Sun Y."/>
            <person name="Zhan W."/>
            <person name="Jiang J.F."/>
            <person name="Wang Q."/>
            <person name="Zhang B."/>
            <person name="Ji P."/>
            <person name="Bell-Sakyi L."/>
            <person name="Cui X.M."/>
            <person name="Yuan T.T."/>
            <person name="Jiang B.G."/>
            <person name="Yang W.F."/>
            <person name="Lam T.T."/>
            <person name="Chang Q.C."/>
            <person name="Ding S.J."/>
            <person name="Wang X.J."/>
            <person name="Zhu J.G."/>
            <person name="Ruan X.D."/>
            <person name="Zhao L."/>
            <person name="Wei J.T."/>
            <person name="Ye R.Z."/>
            <person name="Que T.C."/>
            <person name="Du C.H."/>
            <person name="Zhou Y.H."/>
            <person name="Cheng J.X."/>
            <person name="Dai P.F."/>
            <person name="Guo W.B."/>
            <person name="Han X.H."/>
            <person name="Huang E.J."/>
            <person name="Li L.F."/>
            <person name="Wei W."/>
            <person name="Gao Y.C."/>
            <person name="Liu J.Z."/>
            <person name="Shao H.Z."/>
            <person name="Wang X."/>
            <person name="Wang C.C."/>
            <person name="Yang T.C."/>
            <person name="Huo Q.B."/>
            <person name="Li W."/>
            <person name="Chen H.Y."/>
            <person name="Chen S.E."/>
            <person name="Zhou L.G."/>
            <person name="Ni X.B."/>
            <person name="Tian J.H."/>
            <person name="Sheng Y."/>
            <person name="Liu T."/>
            <person name="Pan Y.S."/>
            <person name="Xia L.Y."/>
            <person name="Li J."/>
            <person name="Zhao F."/>
            <person name="Cao W.C."/>
        </authorList>
    </citation>
    <scope>NUCLEOTIDE SEQUENCE [LARGE SCALE GENOMIC DNA]</scope>
    <source>
        <strain evidence="2">HaeL-2018</strain>
    </source>
</reference>
<dbReference type="InterPro" id="IPR000718">
    <property type="entry name" value="Peptidase_M13"/>
</dbReference>
<dbReference type="OMA" id="HEEMREH"/>
<dbReference type="Pfam" id="PF01431">
    <property type="entry name" value="Peptidase_M13"/>
    <property type="match status" value="1"/>
</dbReference>
<name>A0A9J6FTT6_HAELO</name>
<dbReference type="GO" id="GO:0016485">
    <property type="term" value="P:protein processing"/>
    <property type="evidence" value="ECO:0007669"/>
    <property type="project" value="TreeGrafter"/>
</dbReference>
<feature type="domain" description="Peptidase M13 C-terminal" evidence="1">
    <location>
        <begin position="162"/>
        <end position="368"/>
    </location>
</feature>
<dbReference type="PROSITE" id="PS51885">
    <property type="entry name" value="NEPRILYSIN"/>
    <property type="match status" value="1"/>
</dbReference>
<dbReference type="PANTHER" id="PTHR11733:SF241">
    <property type="entry name" value="GH26575P-RELATED"/>
    <property type="match status" value="1"/>
</dbReference>
<gene>
    <name evidence="2" type="ORF">HPB48_008623</name>
</gene>
<evidence type="ECO:0000313" key="3">
    <source>
        <dbReference type="Proteomes" id="UP000821853"/>
    </source>
</evidence>
<dbReference type="InterPro" id="IPR018497">
    <property type="entry name" value="Peptidase_M13_C"/>
</dbReference>
<dbReference type="InterPro" id="IPR042089">
    <property type="entry name" value="Peptidase_M13_dom_2"/>
</dbReference>
<evidence type="ECO:0000313" key="2">
    <source>
        <dbReference type="EMBL" id="KAH9366223.1"/>
    </source>
</evidence>
<dbReference type="AlphaFoldDB" id="A0A9J6FTT6"/>
<keyword evidence="3" id="KW-1185">Reference proteome</keyword>
<dbReference type="EMBL" id="JABSTR010000004">
    <property type="protein sequence ID" value="KAH9366223.1"/>
    <property type="molecule type" value="Genomic_DNA"/>
</dbReference>
<dbReference type="Proteomes" id="UP000821853">
    <property type="component" value="Chromosome 2"/>
</dbReference>
<organism evidence="2 3">
    <name type="scientific">Haemaphysalis longicornis</name>
    <name type="common">Bush tick</name>
    <dbReference type="NCBI Taxonomy" id="44386"/>
    <lineage>
        <taxon>Eukaryota</taxon>
        <taxon>Metazoa</taxon>
        <taxon>Ecdysozoa</taxon>
        <taxon>Arthropoda</taxon>
        <taxon>Chelicerata</taxon>
        <taxon>Arachnida</taxon>
        <taxon>Acari</taxon>
        <taxon>Parasitiformes</taxon>
        <taxon>Ixodida</taxon>
        <taxon>Ixodoidea</taxon>
        <taxon>Ixodidae</taxon>
        <taxon>Haemaphysalinae</taxon>
        <taxon>Haemaphysalis</taxon>
    </lineage>
</organism>